<proteinExistence type="inferred from homology"/>
<dbReference type="AlphaFoldDB" id="A0A9D9DI35"/>
<reference evidence="4" key="1">
    <citation type="submission" date="2020-10" db="EMBL/GenBank/DDBJ databases">
        <authorList>
            <person name="Gilroy R."/>
        </authorList>
    </citation>
    <scope>NUCLEOTIDE SEQUENCE</scope>
    <source>
        <strain evidence="4">11159</strain>
    </source>
</reference>
<dbReference type="GO" id="GO:0008374">
    <property type="term" value="F:O-acyltransferase activity"/>
    <property type="evidence" value="ECO:0007669"/>
    <property type="project" value="TreeGrafter"/>
</dbReference>
<accession>A0A9D9DI35</accession>
<reference evidence="4" key="2">
    <citation type="journal article" date="2021" name="PeerJ">
        <title>Extensive microbial diversity within the chicken gut microbiome revealed by metagenomics and culture.</title>
        <authorList>
            <person name="Gilroy R."/>
            <person name="Ravi A."/>
            <person name="Getino M."/>
            <person name="Pursley I."/>
            <person name="Horton D.L."/>
            <person name="Alikhan N.F."/>
            <person name="Baker D."/>
            <person name="Gharbi K."/>
            <person name="Hall N."/>
            <person name="Watson M."/>
            <person name="Adriaenssens E.M."/>
            <person name="Foster-Nyarko E."/>
            <person name="Jarju S."/>
            <person name="Secka A."/>
            <person name="Antonio M."/>
            <person name="Oren A."/>
            <person name="Chaudhuri R.R."/>
            <person name="La Ragione R."/>
            <person name="Hildebrand F."/>
            <person name="Pallen M.J."/>
        </authorList>
    </citation>
    <scope>NUCLEOTIDE SEQUENCE</scope>
    <source>
        <strain evidence="4">11159</strain>
    </source>
</reference>
<organism evidence="4 5">
    <name type="scientific">Candidatus Onthovivens merdipullorum</name>
    <dbReference type="NCBI Taxonomy" id="2840889"/>
    <lineage>
        <taxon>Bacteria</taxon>
        <taxon>Bacillati</taxon>
        <taxon>Bacillota</taxon>
        <taxon>Bacilli</taxon>
        <taxon>Bacillales</taxon>
        <taxon>Candidatus Onthovivens</taxon>
    </lineage>
</organism>
<name>A0A9D9DI35_9BACL</name>
<dbReference type="InterPro" id="IPR051159">
    <property type="entry name" value="Hexapeptide_acetyltransf"/>
</dbReference>
<dbReference type="PROSITE" id="PS00101">
    <property type="entry name" value="HEXAPEP_TRANSFERASES"/>
    <property type="match status" value="1"/>
</dbReference>
<dbReference type="Proteomes" id="UP000823613">
    <property type="component" value="Unassembled WGS sequence"/>
</dbReference>
<evidence type="ECO:0000256" key="1">
    <source>
        <dbReference type="ARBA" id="ARBA00007274"/>
    </source>
</evidence>
<evidence type="ECO:0000256" key="2">
    <source>
        <dbReference type="ARBA" id="ARBA00022679"/>
    </source>
</evidence>
<keyword evidence="2" id="KW-0808">Transferase</keyword>
<gene>
    <name evidence="4" type="ORF">IAC58_01175</name>
</gene>
<dbReference type="PANTHER" id="PTHR23416">
    <property type="entry name" value="SIALIC ACID SYNTHASE-RELATED"/>
    <property type="match status" value="1"/>
</dbReference>
<evidence type="ECO:0000313" key="5">
    <source>
        <dbReference type="Proteomes" id="UP000823613"/>
    </source>
</evidence>
<dbReference type="CDD" id="cd03357">
    <property type="entry name" value="LbH_MAT_GAT"/>
    <property type="match status" value="1"/>
</dbReference>
<dbReference type="PANTHER" id="PTHR23416:SF23">
    <property type="entry name" value="ACETYLTRANSFERASE C18B11.09C-RELATED"/>
    <property type="match status" value="1"/>
</dbReference>
<dbReference type="SUPFAM" id="SSF51161">
    <property type="entry name" value="Trimeric LpxA-like enzymes"/>
    <property type="match status" value="1"/>
</dbReference>
<dbReference type="Pfam" id="PF00132">
    <property type="entry name" value="Hexapep"/>
    <property type="match status" value="1"/>
</dbReference>
<comment type="similarity">
    <text evidence="1">Belongs to the transferase hexapeptide repeat family.</text>
</comment>
<dbReference type="Gene3D" id="2.160.10.10">
    <property type="entry name" value="Hexapeptide repeat proteins"/>
    <property type="match status" value="1"/>
</dbReference>
<evidence type="ECO:0000313" key="4">
    <source>
        <dbReference type="EMBL" id="MBO8427155.1"/>
    </source>
</evidence>
<protein>
    <submittedName>
        <fullName evidence="4">Sugar O-acetyltransferase</fullName>
    </submittedName>
</protein>
<dbReference type="InterPro" id="IPR001451">
    <property type="entry name" value="Hexapep"/>
</dbReference>
<dbReference type="InterPro" id="IPR018357">
    <property type="entry name" value="Hexapep_transf_CS"/>
</dbReference>
<dbReference type="InterPro" id="IPR011004">
    <property type="entry name" value="Trimer_LpxA-like_sf"/>
</dbReference>
<dbReference type="EMBL" id="JADIMY010000021">
    <property type="protein sequence ID" value="MBO8427155.1"/>
    <property type="molecule type" value="Genomic_DNA"/>
</dbReference>
<sequence>MELKEYLDLVNNIGYIDSNSEAQKFMDEASYLARKMTNKINYKNHTSRKLHDLLEELTNSKLDEKVKLFPPIYTDFGKNLHLGKGVFINSGCCFQDQGGIYIGDNTLIGHKVVFATINHDQNPLKRGSMTFKPIHVGKNVWIGAHATILPGVNIGDGAIIGAGAVVNKDIPANSVAVGVPAKVIKFIKEGEN</sequence>
<keyword evidence="3" id="KW-0677">Repeat</keyword>
<evidence type="ECO:0000256" key="3">
    <source>
        <dbReference type="ARBA" id="ARBA00022737"/>
    </source>
</evidence>
<comment type="caution">
    <text evidence="4">The sequence shown here is derived from an EMBL/GenBank/DDBJ whole genome shotgun (WGS) entry which is preliminary data.</text>
</comment>